<keyword evidence="1" id="KW-0732">Signal</keyword>
<organism evidence="2 3">
    <name type="scientific">Rubinisphaera brasiliensis (strain ATCC 49424 / DSM 5305 / JCM 21570 / IAM 15109 / NBRC 103401 / IFAM 1448)</name>
    <name type="common">Planctomyces brasiliensis</name>
    <dbReference type="NCBI Taxonomy" id="756272"/>
    <lineage>
        <taxon>Bacteria</taxon>
        <taxon>Pseudomonadati</taxon>
        <taxon>Planctomycetota</taxon>
        <taxon>Planctomycetia</taxon>
        <taxon>Planctomycetales</taxon>
        <taxon>Planctomycetaceae</taxon>
        <taxon>Rubinisphaera</taxon>
    </lineage>
</organism>
<evidence type="ECO:0000313" key="2">
    <source>
        <dbReference type="EMBL" id="ADY59174.1"/>
    </source>
</evidence>
<dbReference type="eggNOG" id="ENOG502ZBUF">
    <property type="taxonomic scope" value="Bacteria"/>
</dbReference>
<protein>
    <recommendedName>
        <fullName evidence="4">DUF1573 domain-containing protein</fullName>
    </recommendedName>
</protein>
<dbReference type="Pfam" id="PF07610">
    <property type="entry name" value="DUF1573"/>
    <property type="match status" value="1"/>
</dbReference>
<dbReference type="Proteomes" id="UP000006860">
    <property type="component" value="Chromosome"/>
</dbReference>
<dbReference type="PANTHER" id="PTHR37833:SF1">
    <property type="entry name" value="SIGNAL PEPTIDE PROTEIN"/>
    <property type="match status" value="1"/>
</dbReference>
<dbReference type="HOGENOM" id="CLU_058024_0_0_0"/>
<feature type="signal peptide" evidence="1">
    <location>
        <begin position="1"/>
        <end position="22"/>
    </location>
</feature>
<keyword evidence="3" id="KW-1185">Reference proteome</keyword>
<evidence type="ECO:0008006" key="4">
    <source>
        <dbReference type="Google" id="ProtNLM"/>
    </source>
</evidence>
<dbReference type="EMBL" id="CP002546">
    <property type="protein sequence ID" value="ADY59174.1"/>
    <property type="molecule type" value="Genomic_DNA"/>
</dbReference>
<dbReference type="AlphaFoldDB" id="F0SRQ1"/>
<sequence>MKRHASLMAILAIALVPANLMAAGQSTEWALKMFEETEHNFGVVARGSDVQYRLKVTNIYEETVHIADVRTSCGCTAAKPSQSTLESLETAYIEIVMDTKKFTRQKDSSVIITFDAPQRAEVRIPISAYIRTDVVTDPGSVSFGTVDQGAGANREVNISYAGRADWKIVGIENLPDYMTAKLDETSRNPNSVNYKLAVTLSPETPIGSFRGLVNLVTDDASNPRVPLLVEGEVKPDIVVSPEIVSLGMLTPGQQKTVNVVVRGKKPFKIGKIECESDLNAFQVRMPQDEKAVHVVPLTISTPDGDGTLVEEFTITIDGRPDPITFKALGKVVSGS</sequence>
<dbReference type="InterPro" id="IPR011467">
    <property type="entry name" value="DUF1573"/>
</dbReference>
<gene>
    <name evidence="2" type="ordered locus">Plabr_1563</name>
</gene>
<dbReference type="STRING" id="756272.Plabr_1563"/>
<dbReference type="Gene3D" id="2.60.40.10">
    <property type="entry name" value="Immunoglobulins"/>
    <property type="match status" value="2"/>
</dbReference>
<dbReference type="InterPro" id="IPR013783">
    <property type="entry name" value="Ig-like_fold"/>
</dbReference>
<dbReference type="OrthoDB" id="273711at2"/>
<dbReference type="KEGG" id="pbs:Plabr_1563"/>
<accession>F0SRQ1</accession>
<proteinExistence type="predicted"/>
<dbReference type="RefSeq" id="WP_013627902.1">
    <property type="nucleotide sequence ID" value="NC_015174.1"/>
</dbReference>
<evidence type="ECO:0000313" key="3">
    <source>
        <dbReference type="Proteomes" id="UP000006860"/>
    </source>
</evidence>
<dbReference type="PANTHER" id="PTHR37833">
    <property type="entry name" value="LIPOPROTEIN-RELATED"/>
    <property type="match status" value="1"/>
</dbReference>
<evidence type="ECO:0000256" key="1">
    <source>
        <dbReference type="SAM" id="SignalP"/>
    </source>
</evidence>
<name>F0SRQ1_RUBBR</name>
<reference evidence="3" key="1">
    <citation type="submission" date="2011-02" db="EMBL/GenBank/DDBJ databases">
        <title>The complete genome of Planctomyces brasiliensis DSM 5305.</title>
        <authorList>
            <person name="Lucas S."/>
            <person name="Copeland A."/>
            <person name="Lapidus A."/>
            <person name="Bruce D."/>
            <person name="Goodwin L."/>
            <person name="Pitluck S."/>
            <person name="Kyrpides N."/>
            <person name="Mavromatis K."/>
            <person name="Pagani I."/>
            <person name="Ivanova N."/>
            <person name="Ovchinnikova G."/>
            <person name="Lu M."/>
            <person name="Detter J.C."/>
            <person name="Han C."/>
            <person name="Land M."/>
            <person name="Hauser L."/>
            <person name="Markowitz V."/>
            <person name="Cheng J.-F."/>
            <person name="Hugenholtz P."/>
            <person name="Woyke T."/>
            <person name="Wu D."/>
            <person name="Tindall B."/>
            <person name="Pomrenke H.G."/>
            <person name="Brambilla E."/>
            <person name="Klenk H.-P."/>
            <person name="Eisen J.A."/>
        </authorList>
    </citation>
    <scope>NUCLEOTIDE SEQUENCE [LARGE SCALE GENOMIC DNA]</scope>
    <source>
        <strain evidence="3">ATCC 49424 / DSM 5305 / JCM 21570 / NBRC 103401 / IFAM 1448</strain>
    </source>
</reference>
<feature type="chain" id="PRO_5003258799" description="DUF1573 domain-containing protein" evidence="1">
    <location>
        <begin position="23"/>
        <end position="335"/>
    </location>
</feature>